<keyword evidence="3" id="KW-0233">DNA recombination</keyword>
<dbReference type="InterPro" id="IPR050090">
    <property type="entry name" value="Tyrosine_recombinase_XerCD"/>
</dbReference>
<dbReference type="Proteomes" id="UP001501725">
    <property type="component" value="Unassembled WGS sequence"/>
</dbReference>
<comment type="similarity">
    <text evidence="1">Belongs to the 'phage' integrase family.</text>
</comment>
<dbReference type="PROSITE" id="PS51898">
    <property type="entry name" value="TYR_RECOMBINASE"/>
    <property type="match status" value="1"/>
</dbReference>
<dbReference type="PANTHER" id="PTHR30349">
    <property type="entry name" value="PHAGE INTEGRASE-RELATED"/>
    <property type="match status" value="1"/>
</dbReference>
<protein>
    <recommendedName>
        <fullName evidence="4">Tyr recombinase domain-containing protein</fullName>
    </recommendedName>
</protein>
<dbReference type="InterPro" id="IPR011010">
    <property type="entry name" value="DNA_brk_join_enz"/>
</dbReference>
<comment type="caution">
    <text evidence="5">The sequence shown here is derived from an EMBL/GenBank/DDBJ whole genome shotgun (WGS) entry which is preliminary data.</text>
</comment>
<keyword evidence="2" id="KW-0238">DNA-binding</keyword>
<dbReference type="Gene3D" id="1.10.150.130">
    <property type="match status" value="1"/>
</dbReference>
<evidence type="ECO:0000256" key="1">
    <source>
        <dbReference type="ARBA" id="ARBA00008857"/>
    </source>
</evidence>
<dbReference type="InterPro" id="IPR013762">
    <property type="entry name" value="Integrase-like_cat_sf"/>
</dbReference>
<evidence type="ECO:0000313" key="6">
    <source>
        <dbReference type="Proteomes" id="UP001501725"/>
    </source>
</evidence>
<organism evidence="5 6">
    <name type="scientific">Flaviaesturariibacter amylovorans</name>
    <dbReference type="NCBI Taxonomy" id="1084520"/>
    <lineage>
        <taxon>Bacteria</taxon>
        <taxon>Pseudomonadati</taxon>
        <taxon>Bacteroidota</taxon>
        <taxon>Chitinophagia</taxon>
        <taxon>Chitinophagales</taxon>
        <taxon>Chitinophagaceae</taxon>
        <taxon>Flaviaestuariibacter</taxon>
    </lineage>
</organism>
<dbReference type="Gene3D" id="1.10.443.10">
    <property type="entry name" value="Intergrase catalytic core"/>
    <property type="match status" value="1"/>
</dbReference>
<gene>
    <name evidence="5" type="ORF">GCM10023184_18680</name>
</gene>
<evidence type="ECO:0000256" key="2">
    <source>
        <dbReference type="ARBA" id="ARBA00023125"/>
    </source>
</evidence>
<evidence type="ECO:0000313" key="5">
    <source>
        <dbReference type="EMBL" id="GAA4328664.1"/>
    </source>
</evidence>
<reference evidence="6" key="1">
    <citation type="journal article" date="2019" name="Int. J. Syst. Evol. Microbiol.">
        <title>The Global Catalogue of Microorganisms (GCM) 10K type strain sequencing project: providing services to taxonomists for standard genome sequencing and annotation.</title>
        <authorList>
            <consortium name="The Broad Institute Genomics Platform"/>
            <consortium name="The Broad Institute Genome Sequencing Center for Infectious Disease"/>
            <person name="Wu L."/>
            <person name="Ma J."/>
        </authorList>
    </citation>
    <scope>NUCLEOTIDE SEQUENCE [LARGE SCALE GENOMIC DNA]</scope>
    <source>
        <strain evidence="6">JCM 17919</strain>
    </source>
</reference>
<dbReference type="EMBL" id="BAABGY010000007">
    <property type="protein sequence ID" value="GAA4328664.1"/>
    <property type="molecule type" value="Genomic_DNA"/>
</dbReference>
<dbReference type="SUPFAM" id="SSF56349">
    <property type="entry name" value="DNA breaking-rejoining enzymes"/>
    <property type="match status" value="1"/>
</dbReference>
<dbReference type="RefSeq" id="WP_345255315.1">
    <property type="nucleotide sequence ID" value="NZ_BAABGY010000007.1"/>
</dbReference>
<dbReference type="PANTHER" id="PTHR30349:SF41">
    <property type="entry name" value="INTEGRASE_RECOMBINASE PROTEIN MJ0367-RELATED"/>
    <property type="match status" value="1"/>
</dbReference>
<dbReference type="InterPro" id="IPR002104">
    <property type="entry name" value="Integrase_catalytic"/>
</dbReference>
<evidence type="ECO:0000259" key="4">
    <source>
        <dbReference type="PROSITE" id="PS51898"/>
    </source>
</evidence>
<dbReference type="InterPro" id="IPR010998">
    <property type="entry name" value="Integrase_recombinase_N"/>
</dbReference>
<accession>A0ABP8GR04</accession>
<evidence type="ECO:0000256" key="3">
    <source>
        <dbReference type="ARBA" id="ARBA00023172"/>
    </source>
</evidence>
<feature type="domain" description="Tyr recombinase" evidence="4">
    <location>
        <begin position="230"/>
        <end position="422"/>
    </location>
</feature>
<sequence length="440" mass="50692">MKDLPNGCFRSEIVVTPKDWKKSAKSVKKDWRIYYRFYDPTNRDERGRIKPMLVQLKHGVNRYKDVIERRIAVDEIIKDEAHKLDVLGFNPITGQYAYGAPEIIYEIDPYSKFIPALRAALVRLHLEERTRRDMKYVIDAVEKAAKQLRYWELPISQIARRHIKTILTHLGAAHKPDAPKGLTKITKAWTATTYNRYRAYLMMLFKELVECEAVTANPVRDVSEMKIFKKLRAVLTDEQRTLIDEHLAKVAPRFHMFVNLFFHSGGRPKELLQLRAKDVDLSRQVYRSVVKKGRSAREVERTIKTVSLPFWRFFLEDCAPEQFLFCSARGRISFVPGDKAMTDNIPGDWWRRHVKAKREKGGLGIDIDLYSLKHLNASETVTAVGEEAAAEQMGHLGTDMVRNVYDVTREKREHARLKAVRNAFAPKAPEQGEGGKAAAG</sequence>
<keyword evidence="6" id="KW-1185">Reference proteome</keyword>
<proteinExistence type="inferred from homology"/>
<name>A0ABP8GR04_9BACT</name>